<keyword evidence="2" id="KW-1185">Reference proteome</keyword>
<name>A0A7T8KH61_CALRO</name>
<proteinExistence type="predicted"/>
<protein>
    <submittedName>
        <fullName evidence="1">Uncharacterized protein</fullName>
    </submittedName>
</protein>
<sequence length="57" mass="6728">YGAFALKIPYSKLVTLWDFADDIVKVFPQWSCHFYSRLRLNVRYKMISNDIIEGAVQ</sequence>
<evidence type="ECO:0000313" key="2">
    <source>
        <dbReference type="Proteomes" id="UP000595437"/>
    </source>
</evidence>
<reference evidence="2" key="1">
    <citation type="submission" date="2021-01" db="EMBL/GenBank/DDBJ databases">
        <title>Caligus Genome Assembly.</title>
        <authorList>
            <person name="Gallardo-Escarate C."/>
        </authorList>
    </citation>
    <scope>NUCLEOTIDE SEQUENCE [LARGE SCALE GENOMIC DNA]</scope>
</reference>
<organism evidence="1 2">
    <name type="scientific">Caligus rogercresseyi</name>
    <name type="common">Sea louse</name>
    <dbReference type="NCBI Taxonomy" id="217165"/>
    <lineage>
        <taxon>Eukaryota</taxon>
        <taxon>Metazoa</taxon>
        <taxon>Ecdysozoa</taxon>
        <taxon>Arthropoda</taxon>
        <taxon>Crustacea</taxon>
        <taxon>Multicrustacea</taxon>
        <taxon>Hexanauplia</taxon>
        <taxon>Copepoda</taxon>
        <taxon>Siphonostomatoida</taxon>
        <taxon>Caligidae</taxon>
        <taxon>Caligus</taxon>
    </lineage>
</organism>
<gene>
    <name evidence="1" type="ORF">FKW44_000210</name>
</gene>
<accession>A0A7T8KH61</accession>
<evidence type="ECO:0000313" key="1">
    <source>
        <dbReference type="EMBL" id="QQP55766.1"/>
    </source>
</evidence>
<dbReference type="Proteomes" id="UP000595437">
    <property type="component" value="Chromosome 1"/>
</dbReference>
<dbReference type="AlphaFoldDB" id="A0A7T8KH61"/>
<feature type="non-terminal residue" evidence="1">
    <location>
        <position position="1"/>
    </location>
</feature>
<dbReference type="EMBL" id="CP045890">
    <property type="protein sequence ID" value="QQP55766.1"/>
    <property type="molecule type" value="Genomic_DNA"/>
</dbReference>